<sequence>MSMNFNFLRSSSRIGYRFSTKSFLTGLIVEVFGPTWEVWFGCPANKICSYHGLRRDDKRFGGDPWLQSTVLTFPWVNLSLILEAQQQWYQRHGAGRHFEHPVPPRDPDHAVGGFGHATDVAACFDADWETWTTGYPQALLSDFEKEPQYIDIHSWTRVPDRLLDGPLDLDKARLLFWLARGGPRLFYPPTWEVTVHGYESTMALSDPNLACYVLRAFLRLGVFEHWPEFLLDEKLDEARKRYRDYESFNQLTLPVRRLWWVAHQVLQLHYVRSGSRVVPEVFEEY</sequence>
<evidence type="ECO:0000313" key="2">
    <source>
        <dbReference type="Proteomes" id="UP001304895"/>
    </source>
</evidence>
<protein>
    <submittedName>
        <fullName evidence="1">Uncharacterized protein</fullName>
    </submittedName>
</protein>
<organism evidence="1 2">
    <name type="scientific">Trichocladium antarcticum</name>
    <dbReference type="NCBI Taxonomy" id="1450529"/>
    <lineage>
        <taxon>Eukaryota</taxon>
        <taxon>Fungi</taxon>
        <taxon>Dikarya</taxon>
        <taxon>Ascomycota</taxon>
        <taxon>Pezizomycotina</taxon>
        <taxon>Sordariomycetes</taxon>
        <taxon>Sordariomycetidae</taxon>
        <taxon>Sordariales</taxon>
        <taxon>Chaetomiaceae</taxon>
        <taxon>Trichocladium</taxon>
    </lineage>
</organism>
<reference evidence="1" key="1">
    <citation type="journal article" date="2023" name="Mol. Phylogenet. Evol.">
        <title>Genome-scale phylogeny and comparative genomics of the fungal order Sordariales.</title>
        <authorList>
            <person name="Hensen N."/>
            <person name="Bonometti L."/>
            <person name="Westerberg I."/>
            <person name="Brannstrom I.O."/>
            <person name="Guillou S."/>
            <person name="Cros-Aarteil S."/>
            <person name="Calhoun S."/>
            <person name="Haridas S."/>
            <person name="Kuo A."/>
            <person name="Mondo S."/>
            <person name="Pangilinan J."/>
            <person name="Riley R."/>
            <person name="LaButti K."/>
            <person name="Andreopoulos B."/>
            <person name="Lipzen A."/>
            <person name="Chen C."/>
            <person name="Yan M."/>
            <person name="Daum C."/>
            <person name="Ng V."/>
            <person name="Clum A."/>
            <person name="Steindorff A."/>
            <person name="Ohm R.A."/>
            <person name="Martin F."/>
            <person name="Silar P."/>
            <person name="Natvig D.O."/>
            <person name="Lalanne C."/>
            <person name="Gautier V."/>
            <person name="Ament-Velasquez S.L."/>
            <person name="Kruys A."/>
            <person name="Hutchinson M.I."/>
            <person name="Powell A.J."/>
            <person name="Barry K."/>
            <person name="Miller A.N."/>
            <person name="Grigoriev I.V."/>
            <person name="Debuchy R."/>
            <person name="Gladieux P."/>
            <person name="Hiltunen Thoren M."/>
            <person name="Johannesson H."/>
        </authorList>
    </citation>
    <scope>NUCLEOTIDE SEQUENCE</scope>
    <source>
        <strain evidence="1">CBS 123565</strain>
    </source>
</reference>
<comment type="caution">
    <text evidence="1">The sequence shown here is derived from an EMBL/GenBank/DDBJ whole genome shotgun (WGS) entry which is preliminary data.</text>
</comment>
<proteinExistence type="predicted"/>
<dbReference type="AlphaFoldDB" id="A0AAN6ZD07"/>
<dbReference type="EMBL" id="MU853412">
    <property type="protein sequence ID" value="KAK4133313.1"/>
    <property type="molecule type" value="Genomic_DNA"/>
</dbReference>
<accession>A0AAN6ZD07</accession>
<evidence type="ECO:0000313" key="1">
    <source>
        <dbReference type="EMBL" id="KAK4133313.1"/>
    </source>
</evidence>
<dbReference type="Proteomes" id="UP001304895">
    <property type="component" value="Unassembled WGS sequence"/>
</dbReference>
<keyword evidence="2" id="KW-1185">Reference proteome</keyword>
<name>A0AAN6ZD07_9PEZI</name>
<gene>
    <name evidence="1" type="ORF">BT67DRAFT_404432</name>
</gene>
<reference evidence="1" key="2">
    <citation type="submission" date="2023-05" db="EMBL/GenBank/DDBJ databases">
        <authorList>
            <consortium name="Lawrence Berkeley National Laboratory"/>
            <person name="Steindorff A."/>
            <person name="Hensen N."/>
            <person name="Bonometti L."/>
            <person name="Westerberg I."/>
            <person name="Brannstrom I.O."/>
            <person name="Guillou S."/>
            <person name="Cros-Aarteil S."/>
            <person name="Calhoun S."/>
            <person name="Haridas S."/>
            <person name="Kuo A."/>
            <person name="Mondo S."/>
            <person name="Pangilinan J."/>
            <person name="Riley R."/>
            <person name="Labutti K."/>
            <person name="Andreopoulos B."/>
            <person name="Lipzen A."/>
            <person name="Chen C."/>
            <person name="Yanf M."/>
            <person name="Daum C."/>
            <person name="Ng V."/>
            <person name="Clum A."/>
            <person name="Ohm R."/>
            <person name="Martin F."/>
            <person name="Silar P."/>
            <person name="Natvig D."/>
            <person name="Lalanne C."/>
            <person name="Gautier V."/>
            <person name="Ament-Velasquez S.L."/>
            <person name="Kruys A."/>
            <person name="Hutchinson M.I."/>
            <person name="Powell A.J."/>
            <person name="Barry K."/>
            <person name="Miller A.N."/>
            <person name="Grigoriev I.V."/>
            <person name="Debuchy R."/>
            <person name="Gladieux P."/>
            <person name="Thoren M.H."/>
            <person name="Johannesson H."/>
        </authorList>
    </citation>
    <scope>NUCLEOTIDE SEQUENCE</scope>
    <source>
        <strain evidence="1">CBS 123565</strain>
    </source>
</reference>